<evidence type="ECO:0000313" key="4">
    <source>
        <dbReference type="Proteomes" id="UP000305883"/>
    </source>
</evidence>
<dbReference type="AlphaFoldDB" id="A0A4T0WAM6"/>
<keyword evidence="1" id="KW-0812">Transmembrane</keyword>
<keyword evidence="1" id="KW-0472">Membrane</keyword>
<dbReference type="Proteomes" id="UP000305883">
    <property type="component" value="Unassembled WGS sequence"/>
</dbReference>
<comment type="caution">
    <text evidence="3">The sequence shown here is derived from an EMBL/GenBank/DDBJ whole genome shotgun (WGS) entry which is preliminary data.</text>
</comment>
<dbReference type="Pfam" id="PF24803">
    <property type="entry name" value="DUF7704"/>
    <property type="match status" value="1"/>
</dbReference>
<organism evidence="3 4">
    <name type="scientific">Colletotrichum higginsianum</name>
    <dbReference type="NCBI Taxonomy" id="80884"/>
    <lineage>
        <taxon>Eukaryota</taxon>
        <taxon>Fungi</taxon>
        <taxon>Dikarya</taxon>
        <taxon>Ascomycota</taxon>
        <taxon>Pezizomycotina</taxon>
        <taxon>Sordariomycetes</taxon>
        <taxon>Hypocreomycetidae</taxon>
        <taxon>Glomerellales</taxon>
        <taxon>Glomerellaceae</taxon>
        <taxon>Colletotrichum</taxon>
        <taxon>Colletotrichum destructivum species complex</taxon>
    </lineage>
</organism>
<dbReference type="InterPro" id="IPR056121">
    <property type="entry name" value="DUF7704"/>
</dbReference>
<evidence type="ECO:0000313" key="3">
    <source>
        <dbReference type="EMBL" id="TID02591.1"/>
    </source>
</evidence>
<keyword evidence="1" id="KW-1133">Transmembrane helix</keyword>
<sequence length="149" mass="15955">MTANVPSIYRAVFLYWDPPCALWGAYLSFFARDTTLNSFMPGSAANRDAAHDMLFYHQGGALLGAAVLNGYLLRRTGDLLVWKAAQAAILCIDVALLVGMAGHLSEQGRLSPAAWTGYDWMGILITGGVTVARTLFIAGVGLSRKSKAS</sequence>
<evidence type="ECO:0000259" key="2">
    <source>
        <dbReference type="Pfam" id="PF24803"/>
    </source>
</evidence>
<feature type="transmembrane region" description="Helical" evidence="1">
    <location>
        <begin position="12"/>
        <end position="31"/>
    </location>
</feature>
<dbReference type="EMBL" id="MWPZ01000003">
    <property type="protein sequence ID" value="TID02591.1"/>
    <property type="molecule type" value="Genomic_DNA"/>
</dbReference>
<gene>
    <name evidence="3" type="ORF">CH35J_004574</name>
</gene>
<feature type="transmembrane region" description="Helical" evidence="1">
    <location>
        <begin position="55"/>
        <end position="73"/>
    </location>
</feature>
<dbReference type="PANTHER" id="PTHR37019">
    <property type="entry name" value="CHROMOSOME 1, WHOLE GENOME SHOTGUN SEQUENCE"/>
    <property type="match status" value="1"/>
</dbReference>
<accession>A0A4T0WAM6</accession>
<protein>
    <recommendedName>
        <fullName evidence="2">DUF7704 domain-containing protein</fullName>
    </recommendedName>
</protein>
<name>A0A4T0WAM6_9PEZI</name>
<feature type="domain" description="DUF7704" evidence="2">
    <location>
        <begin position="4"/>
        <end position="140"/>
    </location>
</feature>
<feature type="transmembrane region" description="Helical" evidence="1">
    <location>
        <begin position="80"/>
        <end position="100"/>
    </location>
</feature>
<dbReference type="OrthoDB" id="3587182at2759"/>
<reference evidence="3 4" key="1">
    <citation type="journal article" date="2019" name="Genome Biol. Evol.">
        <title>Genomic Plasticity Mediated by Transposable Elements in the Plant Pathogenic Fungus Colletotrichum higginsianum.</title>
        <authorList>
            <person name="Tsushima A."/>
            <person name="Gan P."/>
            <person name="Kumakura N."/>
            <person name="Narusaka M."/>
            <person name="Takano Y."/>
            <person name="Narusaka Y."/>
            <person name="Shirasu K."/>
        </authorList>
    </citation>
    <scope>NUCLEOTIDE SEQUENCE [LARGE SCALE GENOMIC DNA]</scope>
    <source>
        <strain evidence="3 4">MAFF305635-RFP</strain>
    </source>
</reference>
<feature type="transmembrane region" description="Helical" evidence="1">
    <location>
        <begin position="120"/>
        <end position="142"/>
    </location>
</feature>
<dbReference type="PANTHER" id="PTHR37019:SF1">
    <property type="entry name" value="EXPERA DOMAIN-CONTAINING PROTEIN"/>
    <property type="match status" value="1"/>
</dbReference>
<proteinExistence type="predicted"/>
<evidence type="ECO:0000256" key="1">
    <source>
        <dbReference type="SAM" id="Phobius"/>
    </source>
</evidence>